<gene>
    <name evidence="2" type="ORF">HZS54_05825</name>
</gene>
<dbReference type="GeneID" id="56082088"/>
<feature type="region of interest" description="Disordered" evidence="1">
    <location>
        <begin position="875"/>
        <end position="901"/>
    </location>
</feature>
<protein>
    <submittedName>
        <fullName evidence="2">Right-handed parallel beta-helix repeat-containing protein</fullName>
    </submittedName>
</protein>
<feature type="region of interest" description="Disordered" evidence="1">
    <location>
        <begin position="603"/>
        <end position="635"/>
    </location>
</feature>
<reference evidence="2 3" key="1">
    <citation type="submission" date="2020-07" db="EMBL/GenBank/DDBJ databases">
        <title>Halosimplex litoreum sp. nov. and Halosimplex rubrum sp. nov., isolated from different salt environments.</title>
        <authorList>
            <person name="Cui H."/>
        </authorList>
    </citation>
    <scope>NUCLEOTIDE SEQUENCE [LARGE SCALE GENOMIC DNA]</scope>
    <source>
        <strain evidence="2 3">R2</strain>
    </source>
</reference>
<dbReference type="InterPro" id="IPR011050">
    <property type="entry name" value="Pectin_lyase_fold/virulence"/>
</dbReference>
<feature type="compositionally biased region" description="Low complexity" evidence="1">
    <location>
        <begin position="676"/>
        <end position="690"/>
    </location>
</feature>
<dbReference type="EMBL" id="CP058909">
    <property type="protein sequence ID" value="QLH81187.1"/>
    <property type="molecule type" value="Genomic_DNA"/>
</dbReference>
<proteinExistence type="predicted"/>
<organism evidence="2 3">
    <name type="scientific">Halosimplex pelagicum</name>
    <dbReference type="NCBI Taxonomy" id="869886"/>
    <lineage>
        <taxon>Archaea</taxon>
        <taxon>Methanobacteriati</taxon>
        <taxon>Methanobacteriota</taxon>
        <taxon>Stenosarchaea group</taxon>
        <taxon>Halobacteria</taxon>
        <taxon>Halobacteriales</taxon>
        <taxon>Haloarculaceae</taxon>
        <taxon>Halosimplex</taxon>
    </lineage>
</organism>
<accession>A0A7D5SUC5</accession>
<keyword evidence="3" id="KW-1185">Reference proteome</keyword>
<feature type="compositionally biased region" description="Low complexity" evidence="1">
    <location>
        <begin position="788"/>
        <end position="804"/>
    </location>
</feature>
<dbReference type="AlphaFoldDB" id="A0A7D5SUC5"/>
<feature type="compositionally biased region" description="Low complexity" evidence="1">
    <location>
        <begin position="753"/>
        <end position="762"/>
    </location>
</feature>
<dbReference type="InterPro" id="IPR006311">
    <property type="entry name" value="TAT_signal"/>
</dbReference>
<dbReference type="Proteomes" id="UP000509346">
    <property type="component" value="Chromosome"/>
</dbReference>
<evidence type="ECO:0000313" key="2">
    <source>
        <dbReference type="EMBL" id="QLH81187.1"/>
    </source>
</evidence>
<evidence type="ECO:0000256" key="1">
    <source>
        <dbReference type="SAM" id="MobiDB-lite"/>
    </source>
</evidence>
<name>A0A7D5SUC5_9EURY</name>
<dbReference type="RefSeq" id="WP_179920995.1">
    <property type="nucleotide sequence ID" value="NZ_CP058909.1"/>
</dbReference>
<sequence>MTEKEAHNSDREDTNRERTEQTLLNRRSYLKTGAAAVAALGAGIAGQASAAVTRHEISFDRVVNAVDDLGADPSGGEPVNDAFDVAAGTLVEVPEGTYQFDGRLQVSDRVGFVGTGEAAFRPPEGFNGFLLESTANRFLLESIDFDIRAADTTTAVRVKVDRRFHLEDIEFVGRGSHPDQEEVNALTLSIGADDGTGIVNNVRIPKIGVPGKYKGGEGRAGSWVGSSHAGTIRFVDCDMREAGNNALYCSRNSGNVQVVGGYWENNSPASVRLSGDGSYVEDATLVTDIERYDGPELGDQLNPRPVVVEQGWADKPAGCRVSNCDIAIRSGSPQGGIVVWPTGRSVEVVDTRIRVDSDGVPAVRRYNLDGFQSHDPKAPPHWVRMVGCSITGSAAGGCAIDITDGDASVVENSCIQQTGGDRDGIRLRNCTDNVVRDSTVDVTGEAVVADSASVSTSGITNSGSCPVPNLSGDSSDSSSGNGSSGDGSTDGSSGDGSTRTLTIDGSDADRTDYRFSVDGTISPTDSIGDGDTIDGTTATGFVNGGTDRYEFTGPVTDFTRDGDAIVLVDGQQVDPTELGGYDHVIEVLTTEDPSELDYTFTTTGEIERNASEDDDSTEENDSVTENGDGTWTVDGYTGNGYGDSFRFNGEVASFSPIEPFLEVRIDGEVVDPTTLGSGDDSSSDGSSGDGSTDDSSSDGSSGDGSTDDSSSDGSSGDGSTDDSSSDGSSGDGSTDDSSSDGSSGDGSTDDSSSDGSSGDGSTRTLTIDGSDADRTDYRFNVDGSISPTDSIGDGDTIDGTTATGFVNGGTDRYEFTGSVTDFTRDGDATVLVDGQQVDPAELGVTAPDLPNSFVVDGTGDTTEYEISVSGELAKDPTVGTVDEGDTVDGSQARGSVDDETDGYRFSGDVDALAITGAAAVTFRDNDG</sequence>
<feature type="region of interest" description="Disordered" evidence="1">
    <location>
        <begin position="671"/>
        <end position="804"/>
    </location>
</feature>
<evidence type="ECO:0000313" key="3">
    <source>
        <dbReference type="Proteomes" id="UP000509346"/>
    </source>
</evidence>
<feature type="compositionally biased region" description="Acidic residues" evidence="1">
    <location>
        <begin position="612"/>
        <end position="622"/>
    </location>
</feature>
<dbReference type="KEGG" id="hpel:HZS54_05825"/>
<dbReference type="OrthoDB" id="202667at2157"/>
<feature type="compositionally biased region" description="Low complexity" evidence="1">
    <location>
        <begin position="471"/>
        <end position="497"/>
    </location>
</feature>
<feature type="region of interest" description="Disordered" evidence="1">
    <location>
        <begin position="453"/>
        <end position="506"/>
    </location>
</feature>
<dbReference type="SUPFAM" id="SSF51126">
    <property type="entry name" value="Pectin lyase-like"/>
    <property type="match status" value="1"/>
</dbReference>
<dbReference type="PROSITE" id="PS51318">
    <property type="entry name" value="TAT"/>
    <property type="match status" value="1"/>
</dbReference>